<gene>
    <name evidence="4" type="ORF">METZ01_LOCUS139220</name>
</gene>
<dbReference type="SUPFAM" id="SSF49899">
    <property type="entry name" value="Concanavalin A-like lectins/glucanases"/>
    <property type="match status" value="1"/>
</dbReference>
<proteinExistence type="predicted"/>
<dbReference type="EMBL" id="UINC01020607">
    <property type="protein sequence ID" value="SVA86366.1"/>
    <property type="molecule type" value="Genomic_DNA"/>
</dbReference>
<dbReference type="AlphaFoldDB" id="A0A381ZAR9"/>
<evidence type="ECO:0000259" key="3">
    <source>
        <dbReference type="SMART" id="SM00560"/>
    </source>
</evidence>
<accession>A0A381ZAR9</accession>
<reference evidence="4" key="1">
    <citation type="submission" date="2018-05" db="EMBL/GenBank/DDBJ databases">
        <authorList>
            <person name="Lanie J.A."/>
            <person name="Ng W.-L."/>
            <person name="Kazmierczak K.M."/>
            <person name="Andrzejewski T.M."/>
            <person name="Davidsen T.M."/>
            <person name="Wayne K.J."/>
            <person name="Tettelin H."/>
            <person name="Glass J.I."/>
            <person name="Rusch D."/>
            <person name="Podicherti R."/>
            <person name="Tsui H.-C.T."/>
            <person name="Winkler M.E."/>
        </authorList>
    </citation>
    <scope>NUCLEOTIDE SEQUENCE</scope>
</reference>
<keyword evidence="1" id="KW-0732">Signal</keyword>
<evidence type="ECO:0000256" key="1">
    <source>
        <dbReference type="ARBA" id="ARBA00022729"/>
    </source>
</evidence>
<dbReference type="Pfam" id="PF13385">
    <property type="entry name" value="Laminin_G_3"/>
    <property type="match status" value="1"/>
</dbReference>
<evidence type="ECO:0000256" key="2">
    <source>
        <dbReference type="ARBA" id="ARBA00023157"/>
    </source>
</evidence>
<dbReference type="SMART" id="SM00560">
    <property type="entry name" value="LamGL"/>
    <property type="match status" value="1"/>
</dbReference>
<dbReference type="Gene3D" id="2.60.120.200">
    <property type="match status" value="1"/>
</dbReference>
<protein>
    <recommendedName>
        <fullName evidence="3">LamG-like jellyroll fold domain-containing protein</fullName>
    </recommendedName>
</protein>
<evidence type="ECO:0000313" key="4">
    <source>
        <dbReference type="EMBL" id="SVA86366.1"/>
    </source>
</evidence>
<keyword evidence="2" id="KW-1015">Disulfide bond</keyword>
<feature type="domain" description="LamG-like jellyroll fold" evidence="3">
    <location>
        <begin position="87"/>
        <end position="220"/>
    </location>
</feature>
<dbReference type="InterPro" id="IPR006558">
    <property type="entry name" value="LamG-like"/>
</dbReference>
<organism evidence="4">
    <name type="scientific">marine metagenome</name>
    <dbReference type="NCBI Taxonomy" id="408172"/>
    <lineage>
        <taxon>unclassified sequences</taxon>
        <taxon>metagenomes</taxon>
        <taxon>ecological metagenomes</taxon>
    </lineage>
</organism>
<dbReference type="InterPro" id="IPR013320">
    <property type="entry name" value="ConA-like_dom_sf"/>
</dbReference>
<name>A0A381ZAR9_9ZZZZ</name>
<sequence>MRLAMSVLTIICFVFITSTMYAADKSLVLHLSFDEGSGDTVKDHSSYGNDAKVKGAKWGEGKFGGGMKFGAKAFCEIDDSDSLDLTTAMTISMWTKVSKGGGTQSGIEKQPAWQPGEYNLCPEYGGGVLLQAADWPAACADTAVTPTNVLDEKWHSIAGTWDGNVIKVYIDGEVKKELACVGKLKVGNGKAYVGSRGGTARWVLGSLDEIKVYNRALSAAEIKKDMENPTAVSPAGKLTTSWADVRSNL</sequence>